<evidence type="ECO:0000256" key="10">
    <source>
        <dbReference type="ARBA" id="ARBA00023172"/>
    </source>
</evidence>
<dbReference type="Gene3D" id="1.10.1600.10">
    <property type="match status" value="1"/>
</dbReference>
<dbReference type="GO" id="GO:0003690">
    <property type="term" value="F:double-stranded DNA binding"/>
    <property type="evidence" value="ECO:0007669"/>
    <property type="project" value="TreeGrafter"/>
</dbReference>
<evidence type="ECO:0000256" key="1">
    <source>
        <dbReference type="ARBA" id="ARBA00004123"/>
    </source>
</evidence>
<dbReference type="SUPFAM" id="SSF56112">
    <property type="entry name" value="Protein kinase-like (PK-like)"/>
    <property type="match status" value="1"/>
</dbReference>
<dbReference type="FunFam" id="2.40.290.10:FF:000001">
    <property type="entry name" value="X-ray repair cross complementing 6"/>
    <property type="match status" value="1"/>
</dbReference>
<dbReference type="Pfam" id="PF02735">
    <property type="entry name" value="Ku"/>
    <property type="match status" value="1"/>
</dbReference>
<dbReference type="GO" id="GO:0003678">
    <property type="term" value="F:DNA helicase activity"/>
    <property type="evidence" value="ECO:0007669"/>
    <property type="project" value="UniProtKB-EC"/>
</dbReference>
<keyword evidence="6" id="KW-0378">Hydrolase</keyword>
<dbReference type="CDD" id="cd00130">
    <property type="entry name" value="PAS"/>
    <property type="match status" value="1"/>
</dbReference>
<dbReference type="Gene3D" id="3.30.450.20">
    <property type="entry name" value="PAS domain"/>
    <property type="match status" value="1"/>
</dbReference>
<dbReference type="Gene3D" id="2.40.290.10">
    <property type="match status" value="1"/>
</dbReference>
<dbReference type="InterPro" id="IPR006165">
    <property type="entry name" value="Ku70"/>
</dbReference>
<dbReference type="InterPro" id="IPR005161">
    <property type="entry name" value="Ku_N"/>
</dbReference>
<dbReference type="InterPro" id="IPR000719">
    <property type="entry name" value="Prot_kinase_dom"/>
</dbReference>
<comment type="catalytic activity">
    <reaction evidence="13">
        <text>ATP + H2O = ADP + phosphate + H(+)</text>
        <dbReference type="Rhea" id="RHEA:13065"/>
        <dbReference type="ChEBI" id="CHEBI:15377"/>
        <dbReference type="ChEBI" id="CHEBI:15378"/>
        <dbReference type="ChEBI" id="CHEBI:30616"/>
        <dbReference type="ChEBI" id="CHEBI:43474"/>
        <dbReference type="ChEBI" id="CHEBI:456216"/>
        <dbReference type="EC" id="3.6.4.12"/>
    </reaction>
</comment>
<dbReference type="GO" id="GO:0016787">
    <property type="term" value="F:hydrolase activity"/>
    <property type="evidence" value="ECO:0007669"/>
    <property type="project" value="UniProtKB-KW"/>
</dbReference>
<evidence type="ECO:0000256" key="5">
    <source>
        <dbReference type="ARBA" id="ARBA00022763"/>
    </source>
</evidence>
<evidence type="ECO:0000313" key="16">
    <source>
        <dbReference type="EMBL" id="CAF0988564.1"/>
    </source>
</evidence>
<name>A0A814FY98_9BILA</name>
<dbReference type="EMBL" id="CAJNOQ010002972">
    <property type="protein sequence ID" value="CAF0988564.1"/>
    <property type="molecule type" value="Genomic_DNA"/>
</dbReference>
<dbReference type="InterPro" id="IPR000014">
    <property type="entry name" value="PAS"/>
</dbReference>
<dbReference type="SMART" id="SM00220">
    <property type="entry name" value="S_TKc"/>
    <property type="match status" value="1"/>
</dbReference>
<sequence length="1576" mass="180242">MNQTFPSLSKTNATKPYSQAAELQHSFHEQSSCKTEAIKSTFNFEQRFLCDNALRSITYRPTQTVSCRQNIVENLDRICCSPVNTKRNVSLCSTSFQQIPSSPSLKNEMSSTTENTFVTNTRDTMTNRLNPFRAFLLVDIQTKQIISVNKQACELFWYTENELKTKKITDLIVVDDEKRTHQNAIVDSFLSKDSGQTELIAGKIVDVLLGTGERMPYSMYVQDLENNKLCFYAFESIQMIIANVRCSENGSIVSHDSNFSILFKSAMINSINIDASQIHNIYDFMPSLKKKKLKNLILTKQYRTTGCLNKNKNLYIPLTLCVKQQQTSSEFFDLSISVIMNISGLIIVDEMSMIRAYNPYFVQCLLGYKSLDLINHNINEILSNYNSFNKISLSNSNIAENLSYHSLSDNTDDSDEDGEERSSSSSSLTSNSSTLESVVITPLANRTLESLAKSQNIPQNSVIEPDSKQGKCLFQSDNNKKSGLKSIVECSTSTPIEKRLKNPFTQTLVNDYDDSAVLQTKAKHKNGTFIGVMFAVRQLDLVDGTHRFCVWMTRDNTDPEFIALQKLIVNQQLHDCPTLSLGDLSTSLLDTSQTHKTLESAYVITRKRGRGGYGQVYLGHKINEPTNKVVIKFIKKTKLKLHRYIEHPDYGRILYEIAVLKQLKHPNIVEVIDAYDTENYVQMIMPLHGVGMDLYEFIEKGAQIDEPLCSYIFRQIVDAVSYLHTNHVVHQDIKDENIIINENFHIKLIDFGSARAILDNARCSSNYAGTTEFCCPEFFKTGSCNWISADIWAMFITLYLLIFRRYPFLSPDEIKKCRLDLSIRSNISDELFDLLKSTLVSDPYGRLTMSEIKSHQWILQPVDIEQYHWQVVTNAFSEDSFLIDNNNQSESEHSFASLTRQIQNQFHLFDDEKKENLNVKSDTVQNSNSSMSLQFFDQAWSAATGADDDQQDETQQGRQMTTSRDGTIFLVDCGKDMFESISLNMKKESDGDVDDDNDQTNIIDDIKTPFQLVMKAAQTFYQSKIISNDKDLMGIILYSTEKSKNSFDFKHIYILHELAQPSAERIIELETLSSEDKYLNLYKKDFGSINSTYSYSLNEALWTCSNLFSNSPQRLTVKRIFIFTCNDQPHATNLILERQAKQRAKDLNDVGIQLELFPLLTKSITKFDYRKFYQDMLMLADEDLELLEKKPFNKLDELLKRVLAKEHKKRAYCTVPFKFGAIGDGQMEMSVSVYNIVRPCPKPTKIKLDKKTNMETKIVTKHYLPETAEILMPSDIQYGLDIAGRRILFEQDEIKAIKRFDDEPGFRLLGFKEMSCLKPFHYVKPGHFIYPDEKYVEGSSCLFNALLKKCLEKQMFILCQFTARRNTPPRIVALIPQKEEFDVKIPTDKIASNGFHVAYLPYADDIRSLPKVDPPRATQNQVQKFRQVIKALKFKYRPDKFENPTLQTLWRSIEAMALNKDKTDDFVDLTIPVIERMEEKAGDLVQNLKTSIFPPGYTGLNKSAVKRKTATDAANYSKKSKMEEAAEVEDAARNGTLNKLTIPIMKDYCKDKKIRSNGTKKQDLIDTINNHLGILS</sequence>
<evidence type="ECO:0000256" key="14">
    <source>
        <dbReference type="SAM" id="MobiDB-lite"/>
    </source>
</evidence>
<dbReference type="SUPFAM" id="SSF68906">
    <property type="entry name" value="SAP domain"/>
    <property type="match status" value="1"/>
</dbReference>
<evidence type="ECO:0000313" key="18">
    <source>
        <dbReference type="Proteomes" id="UP000663829"/>
    </source>
</evidence>
<dbReference type="GO" id="GO:0004672">
    <property type="term" value="F:protein kinase activity"/>
    <property type="evidence" value="ECO:0007669"/>
    <property type="project" value="InterPro"/>
</dbReference>
<dbReference type="SUPFAM" id="SSF53300">
    <property type="entry name" value="vWA-like"/>
    <property type="match status" value="1"/>
</dbReference>
<evidence type="ECO:0000256" key="8">
    <source>
        <dbReference type="ARBA" id="ARBA00022840"/>
    </source>
</evidence>
<dbReference type="FunFam" id="3.40.50.410:FF:000080">
    <property type="entry name" value="X-ray repair-complementing defective repair in Chinese hamster cells 6"/>
    <property type="match status" value="1"/>
</dbReference>
<dbReference type="InterPro" id="IPR036361">
    <property type="entry name" value="SAP_dom_sf"/>
</dbReference>
<dbReference type="GO" id="GO:0043564">
    <property type="term" value="C:Ku70:Ku80 complex"/>
    <property type="evidence" value="ECO:0007669"/>
    <property type="project" value="InterPro"/>
</dbReference>
<evidence type="ECO:0000256" key="13">
    <source>
        <dbReference type="ARBA" id="ARBA00047995"/>
    </source>
</evidence>
<dbReference type="OrthoDB" id="3249161at2759"/>
<dbReference type="PROSITE" id="PS50011">
    <property type="entry name" value="PROTEIN_KINASE_DOM"/>
    <property type="match status" value="1"/>
</dbReference>
<gene>
    <name evidence="16" type="ORF">GPM918_LOCUS13131</name>
    <name evidence="17" type="ORF">SRO942_LOCUS13131</name>
</gene>
<dbReference type="SUPFAM" id="SSF100939">
    <property type="entry name" value="SPOC domain-like"/>
    <property type="match status" value="1"/>
</dbReference>
<evidence type="ECO:0000259" key="15">
    <source>
        <dbReference type="PROSITE" id="PS50011"/>
    </source>
</evidence>
<evidence type="ECO:0000256" key="2">
    <source>
        <dbReference type="ARBA" id="ARBA00005240"/>
    </source>
</evidence>
<dbReference type="PANTHER" id="PTHR12604:SF2">
    <property type="entry name" value="X-RAY REPAIR CROSS-COMPLEMENTING PROTEIN 6"/>
    <property type="match status" value="1"/>
</dbReference>
<dbReference type="Proteomes" id="UP000681722">
    <property type="component" value="Unassembled WGS sequence"/>
</dbReference>
<dbReference type="InterPro" id="IPR047087">
    <property type="entry name" value="KU70_core_dom"/>
</dbReference>
<comment type="caution">
    <text evidence="16">The sequence shown here is derived from an EMBL/GenBank/DDBJ whole genome shotgun (WGS) entry which is preliminary data.</text>
</comment>
<dbReference type="GO" id="GO:0042162">
    <property type="term" value="F:telomeric DNA binding"/>
    <property type="evidence" value="ECO:0007669"/>
    <property type="project" value="InterPro"/>
</dbReference>
<dbReference type="GO" id="GO:0003684">
    <property type="term" value="F:damaged DNA binding"/>
    <property type="evidence" value="ECO:0007669"/>
    <property type="project" value="InterPro"/>
</dbReference>
<evidence type="ECO:0000256" key="4">
    <source>
        <dbReference type="ARBA" id="ARBA00022741"/>
    </source>
</evidence>
<dbReference type="GO" id="GO:0000723">
    <property type="term" value="P:telomere maintenance"/>
    <property type="evidence" value="ECO:0007669"/>
    <property type="project" value="InterPro"/>
</dbReference>
<comment type="subcellular location">
    <subcellularLocation>
        <location evidence="1">Nucleus</location>
    </subcellularLocation>
</comment>
<accession>A0A814FY98</accession>
<dbReference type="InterPro" id="IPR027388">
    <property type="entry name" value="Ku70_bridge/pillars_dom_sf"/>
</dbReference>
<dbReference type="EMBL" id="CAJOBC010002972">
    <property type="protein sequence ID" value="CAF3760716.1"/>
    <property type="molecule type" value="Genomic_DNA"/>
</dbReference>
<keyword evidence="12" id="KW-0539">Nucleus</keyword>
<evidence type="ECO:0000256" key="3">
    <source>
        <dbReference type="ARBA" id="ARBA00012551"/>
    </source>
</evidence>
<dbReference type="Gene3D" id="3.40.50.410">
    <property type="entry name" value="von Willebrand factor, type A domain"/>
    <property type="match status" value="1"/>
</dbReference>
<organism evidence="16 18">
    <name type="scientific">Didymodactylos carnosus</name>
    <dbReference type="NCBI Taxonomy" id="1234261"/>
    <lineage>
        <taxon>Eukaryota</taxon>
        <taxon>Metazoa</taxon>
        <taxon>Spiralia</taxon>
        <taxon>Gnathifera</taxon>
        <taxon>Rotifera</taxon>
        <taxon>Eurotatoria</taxon>
        <taxon>Bdelloidea</taxon>
        <taxon>Philodinida</taxon>
        <taxon>Philodinidae</taxon>
        <taxon>Didymodactylos</taxon>
    </lineage>
</organism>
<evidence type="ECO:0000256" key="12">
    <source>
        <dbReference type="ARBA" id="ARBA00023242"/>
    </source>
</evidence>
<dbReference type="CDD" id="cd00788">
    <property type="entry name" value="KU70"/>
    <property type="match status" value="1"/>
</dbReference>
<dbReference type="InterPro" id="IPR011009">
    <property type="entry name" value="Kinase-like_dom_sf"/>
</dbReference>
<keyword evidence="11" id="KW-0234">DNA repair</keyword>
<dbReference type="PANTHER" id="PTHR12604">
    <property type="entry name" value="KU AUTOANTIGEN DNA HELICASE"/>
    <property type="match status" value="1"/>
</dbReference>
<dbReference type="InterPro" id="IPR008271">
    <property type="entry name" value="Ser/Thr_kinase_AS"/>
</dbReference>
<keyword evidence="10" id="KW-0233">DNA recombination</keyword>
<dbReference type="Pfam" id="PF13426">
    <property type="entry name" value="PAS_9"/>
    <property type="match status" value="1"/>
</dbReference>
<protein>
    <recommendedName>
        <fullName evidence="3">DNA helicase</fullName>
        <ecNumber evidence="3">3.6.4.12</ecNumber>
    </recommendedName>
</protein>
<dbReference type="GO" id="GO:0006303">
    <property type="term" value="P:double-strand break repair via nonhomologous end joining"/>
    <property type="evidence" value="ECO:0007669"/>
    <property type="project" value="InterPro"/>
</dbReference>
<dbReference type="Gene3D" id="4.10.970.10">
    <property type="entry name" value="Ku70, bridge and pillars"/>
    <property type="match status" value="1"/>
</dbReference>
<feature type="domain" description="Protein kinase" evidence="15">
    <location>
        <begin position="602"/>
        <end position="858"/>
    </location>
</feature>
<dbReference type="GO" id="GO:0005524">
    <property type="term" value="F:ATP binding"/>
    <property type="evidence" value="ECO:0007669"/>
    <property type="project" value="UniProtKB-KW"/>
</dbReference>
<keyword evidence="9" id="KW-0238">DNA-binding</keyword>
<dbReference type="CDD" id="cd01458">
    <property type="entry name" value="vWA_ku"/>
    <property type="match status" value="1"/>
</dbReference>
<dbReference type="Pfam" id="PF03731">
    <property type="entry name" value="Ku_N"/>
    <property type="match status" value="1"/>
</dbReference>
<dbReference type="Proteomes" id="UP000663829">
    <property type="component" value="Unassembled WGS sequence"/>
</dbReference>
<keyword evidence="18" id="KW-1185">Reference proteome</keyword>
<keyword evidence="8" id="KW-0067">ATP-binding</keyword>
<keyword evidence="7" id="KW-0347">Helicase</keyword>
<dbReference type="InterPro" id="IPR005160">
    <property type="entry name" value="Ku_C"/>
</dbReference>
<dbReference type="SMART" id="SM00559">
    <property type="entry name" value="Ku78"/>
    <property type="match status" value="1"/>
</dbReference>
<evidence type="ECO:0000256" key="6">
    <source>
        <dbReference type="ARBA" id="ARBA00022801"/>
    </source>
</evidence>
<evidence type="ECO:0000313" key="17">
    <source>
        <dbReference type="EMBL" id="CAF3760716.1"/>
    </source>
</evidence>
<evidence type="ECO:0000256" key="9">
    <source>
        <dbReference type="ARBA" id="ARBA00023125"/>
    </source>
</evidence>
<dbReference type="InterPro" id="IPR036465">
    <property type="entry name" value="vWFA_dom_sf"/>
</dbReference>
<dbReference type="GO" id="GO:0006310">
    <property type="term" value="P:DNA recombination"/>
    <property type="evidence" value="ECO:0007669"/>
    <property type="project" value="UniProtKB-KW"/>
</dbReference>
<dbReference type="Pfam" id="PF00069">
    <property type="entry name" value="Pkinase"/>
    <property type="match status" value="1"/>
</dbReference>
<dbReference type="PROSITE" id="PS00108">
    <property type="entry name" value="PROTEIN_KINASE_ST"/>
    <property type="match status" value="1"/>
</dbReference>
<feature type="region of interest" description="Disordered" evidence="14">
    <location>
        <begin position="407"/>
        <end position="430"/>
    </location>
</feature>
<keyword evidence="5" id="KW-0227">DNA damage</keyword>
<reference evidence="16" key="1">
    <citation type="submission" date="2021-02" db="EMBL/GenBank/DDBJ databases">
        <authorList>
            <person name="Nowell W R."/>
        </authorList>
    </citation>
    <scope>NUCLEOTIDE SEQUENCE</scope>
</reference>
<keyword evidence="4" id="KW-0547">Nucleotide-binding</keyword>
<evidence type="ECO:0000256" key="11">
    <source>
        <dbReference type="ARBA" id="ARBA00023204"/>
    </source>
</evidence>
<dbReference type="InterPro" id="IPR016194">
    <property type="entry name" value="SPOC-like_C_dom_sf"/>
</dbReference>
<dbReference type="InterPro" id="IPR006164">
    <property type="entry name" value="DNA_bd_Ku70/Ku80"/>
</dbReference>
<comment type="similarity">
    <text evidence="2">Belongs to the ku70 family.</text>
</comment>
<proteinExistence type="inferred from homology"/>
<dbReference type="Pfam" id="PF03730">
    <property type="entry name" value="Ku_C"/>
    <property type="match status" value="1"/>
</dbReference>
<feature type="compositionally biased region" description="Acidic residues" evidence="14">
    <location>
        <begin position="410"/>
        <end position="419"/>
    </location>
</feature>
<dbReference type="Gene3D" id="3.30.200.20">
    <property type="entry name" value="Phosphorylase Kinase, domain 1"/>
    <property type="match status" value="1"/>
</dbReference>
<dbReference type="NCBIfam" id="TIGR00578">
    <property type="entry name" value="ku70"/>
    <property type="match status" value="1"/>
</dbReference>
<dbReference type="EC" id="3.6.4.12" evidence="3"/>
<evidence type="ECO:0000256" key="7">
    <source>
        <dbReference type="ARBA" id="ARBA00022806"/>
    </source>
</evidence>
<dbReference type="Gene3D" id="1.10.720.30">
    <property type="entry name" value="SAP domain"/>
    <property type="match status" value="1"/>
</dbReference>
<dbReference type="Gene3D" id="1.10.510.10">
    <property type="entry name" value="Transferase(Phosphotransferase) domain 1"/>
    <property type="match status" value="1"/>
</dbReference>